<evidence type="ECO:0000313" key="1">
    <source>
        <dbReference type="EMBL" id="MEI6002667.1"/>
    </source>
</evidence>
<reference evidence="1 2" key="1">
    <citation type="journal article" date="2022" name="Arch. Microbiol.">
        <title>Paraburkholderia bengalensis sp. nov. isolated from roots of Oryza sativa, IR64.</title>
        <authorList>
            <person name="Nag P."/>
            <person name="Mondal N."/>
            <person name="Sarkar J."/>
            <person name="Das S."/>
        </authorList>
    </citation>
    <scope>NUCLEOTIDE SEQUENCE [LARGE SCALE GENOMIC DNA]</scope>
    <source>
        <strain evidence="1 2">IR64_4_BI</strain>
    </source>
</reference>
<gene>
    <name evidence="1" type="ORF">H3V53_37835</name>
</gene>
<dbReference type="EMBL" id="JACFYJ010000125">
    <property type="protein sequence ID" value="MEI6002667.1"/>
    <property type="molecule type" value="Genomic_DNA"/>
</dbReference>
<proteinExistence type="predicted"/>
<protein>
    <submittedName>
        <fullName evidence="1">Uncharacterized protein</fullName>
    </submittedName>
</protein>
<dbReference type="RefSeq" id="WP_336602278.1">
    <property type="nucleotide sequence ID" value="NZ_JACFYJ010000125.1"/>
</dbReference>
<comment type="caution">
    <text evidence="1">The sequence shown here is derived from an EMBL/GenBank/DDBJ whole genome shotgun (WGS) entry which is preliminary data.</text>
</comment>
<sequence length="105" mass="11896">MRNAVDKASAEHCRKLPEGLMPNLCQPYRGYLIEVRVSISPVISLSCMPRRHYNVSWSVRYVDDVATAVTSVDVRTDFISYNGARSYGERQAREFVDRELASAPV</sequence>
<dbReference type="Proteomes" id="UP001386437">
    <property type="component" value="Unassembled WGS sequence"/>
</dbReference>
<name>A0ABU8J4U7_9BURK</name>
<keyword evidence="2" id="KW-1185">Reference proteome</keyword>
<organism evidence="1 2">
    <name type="scientific">Paraburkholderia bengalensis</name>
    <dbReference type="NCBI Taxonomy" id="2747562"/>
    <lineage>
        <taxon>Bacteria</taxon>
        <taxon>Pseudomonadati</taxon>
        <taxon>Pseudomonadota</taxon>
        <taxon>Betaproteobacteria</taxon>
        <taxon>Burkholderiales</taxon>
        <taxon>Burkholderiaceae</taxon>
        <taxon>Paraburkholderia</taxon>
    </lineage>
</organism>
<evidence type="ECO:0000313" key="2">
    <source>
        <dbReference type="Proteomes" id="UP001386437"/>
    </source>
</evidence>
<accession>A0ABU8J4U7</accession>